<dbReference type="SMART" id="SM00448">
    <property type="entry name" value="REC"/>
    <property type="match status" value="1"/>
</dbReference>
<comment type="caution">
    <text evidence="4">The sequence shown here is derived from an EMBL/GenBank/DDBJ whole genome shotgun (WGS) entry which is preliminary data.</text>
</comment>
<dbReference type="OrthoDB" id="9800897at2"/>
<dbReference type="Proteomes" id="UP000282837">
    <property type="component" value="Unassembled WGS sequence"/>
</dbReference>
<proteinExistence type="predicted"/>
<dbReference type="SUPFAM" id="SSF52172">
    <property type="entry name" value="CheY-like"/>
    <property type="match status" value="1"/>
</dbReference>
<dbReference type="EMBL" id="SACO01000003">
    <property type="protein sequence ID" value="RVU06330.1"/>
    <property type="molecule type" value="Genomic_DNA"/>
</dbReference>
<dbReference type="Gene3D" id="3.40.50.2300">
    <property type="match status" value="1"/>
</dbReference>
<dbReference type="Pfam" id="PF00072">
    <property type="entry name" value="Response_reg"/>
    <property type="match status" value="1"/>
</dbReference>
<dbReference type="RefSeq" id="WP_127707123.1">
    <property type="nucleotide sequence ID" value="NZ_SACO01000003.1"/>
</dbReference>
<dbReference type="PROSITE" id="PS50110">
    <property type="entry name" value="RESPONSE_REGULATORY"/>
    <property type="match status" value="1"/>
</dbReference>
<dbReference type="PANTHER" id="PTHR44591:SF25">
    <property type="entry name" value="CHEMOTAXIS TWO-COMPONENT RESPONSE REGULATOR"/>
    <property type="match status" value="1"/>
</dbReference>
<dbReference type="GO" id="GO:0000160">
    <property type="term" value="P:phosphorelay signal transduction system"/>
    <property type="evidence" value="ECO:0007669"/>
    <property type="project" value="InterPro"/>
</dbReference>
<gene>
    <name evidence="4" type="ORF">EOE18_05765</name>
</gene>
<reference evidence="4 5" key="1">
    <citation type="submission" date="2019-01" db="EMBL/GenBank/DDBJ databases">
        <authorList>
            <person name="Chen W.-M."/>
        </authorList>
    </citation>
    <scope>NUCLEOTIDE SEQUENCE [LARGE SCALE GENOMIC DNA]</scope>
    <source>
        <strain evidence="4 5">FSY-9</strain>
    </source>
</reference>
<sequence>MSKKILIVDDSPTMIMSVRASLEMNGFKVESAQNGRKALDTLKGGYKPDLIITDVNMPDMGGFELIKQARAMPSCRFTPILTLTTESDKAKREESRKLGATGWLVKPIPGPDLVNVVRQILPA</sequence>
<evidence type="ECO:0000313" key="5">
    <source>
        <dbReference type="Proteomes" id="UP000282837"/>
    </source>
</evidence>
<protein>
    <submittedName>
        <fullName evidence="4">Response regulator</fullName>
    </submittedName>
</protein>
<dbReference type="PANTHER" id="PTHR44591">
    <property type="entry name" value="STRESS RESPONSE REGULATOR PROTEIN 1"/>
    <property type="match status" value="1"/>
</dbReference>
<feature type="domain" description="Response regulatory" evidence="3">
    <location>
        <begin position="4"/>
        <end position="121"/>
    </location>
</feature>
<accession>A0A437N8U2</accession>
<keyword evidence="1 2" id="KW-0597">Phosphoprotein</keyword>
<dbReference type="InterPro" id="IPR011006">
    <property type="entry name" value="CheY-like_superfamily"/>
</dbReference>
<dbReference type="AlphaFoldDB" id="A0A437N8U2"/>
<evidence type="ECO:0000313" key="4">
    <source>
        <dbReference type="EMBL" id="RVU06330.1"/>
    </source>
</evidence>
<organism evidence="4 5">
    <name type="scientific">Novosphingobium umbonatum</name>
    <dbReference type="NCBI Taxonomy" id="1908524"/>
    <lineage>
        <taxon>Bacteria</taxon>
        <taxon>Pseudomonadati</taxon>
        <taxon>Pseudomonadota</taxon>
        <taxon>Alphaproteobacteria</taxon>
        <taxon>Sphingomonadales</taxon>
        <taxon>Sphingomonadaceae</taxon>
        <taxon>Novosphingobium</taxon>
    </lineage>
</organism>
<keyword evidence="5" id="KW-1185">Reference proteome</keyword>
<evidence type="ECO:0000259" key="3">
    <source>
        <dbReference type="PROSITE" id="PS50110"/>
    </source>
</evidence>
<name>A0A437N8U2_9SPHN</name>
<evidence type="ECO:0000256" key="2">
    <source>
        <dbReference type="PROSITE-ProRule" id="PRU00169"/>
    </source>
</evidence>
<evidence type="ECO:0000256" key="1">
    <source>
        <dbReference type="ARBA" id="ARBA00022553"/>
    </source>
</evidence>
<dbReference type="InterPro" id="IPR001789">
    <property type="entry name" value="Sig_transdc_resp-reg_receiver"/>
</dbReference>
<dbReference type="InterPro" id="IPR050595">
    <property type="entry name" value="Bact_response_regulator"/>
</dbReference>
<feature type="modified residue" description="4-aspartylphosphate" evidence="2">
    <location>
        <position position="54"/>
    </location>
</feature>